<proteinExistence type="predicted"/>
<feature type="chain" id="PRO_5003440951" evidence="7">
    <location>
        <begin position="22"/>
        <end position="254"/>
    </location>
</feature>
<dbReference type="AlphaFoldDB" id="G2YMF2"/>
<comment type="subcellular location">
    <subcellularLocation>
        <location evidence="1">Membrane</location>
        <topology evidence="1">Multi-pass membrane protein</topology>
    </subcellularLocation>
</comment>
<evidence type="ECO:0000256" key="3">
    <source>
        <dbReference type="ARBA" id="ARBA00022989"/>
    </source>
</evidence>
<evidence type="ECO:0000256" key="2">
    <source>
        <dbReference type="ARBA" id="ARBA00022692"/>
    </source>
</evidence>
<dbReference type="GO" id="GO:0022857">
    <property type="term" value="F:transmembrane transporter activity"/>
    <property type="evidence" value="ECO:0007669"/>
    <property type="project" value="TreeGrafter"/>
</dbReference>
<dbReference type="SUPFAM" id="SSF103473">
    <property type="entry name" value="MFS general substrate transporter"/>
    <property type="match status" value="1"/>
</dbReference>
<feature type="region of interest" description="Disordered" evidence="5">
    <location>
        <begin position="24"/>
        <end position="43"/>
    </location>
</feature>
<feature type="transmembrane region" description="Helical" evidence="6">
    <location>
        <begin position="141"/>
        <end position="160"/>
    </location>
</feature>
<sequence length="254" mass="28194">MAMGSVILGLILLWLVPFSQSSPRLELLSPSTSSPSSSTRLRSRNLKTTPKTTILATIRHAVIQPNVLLCIPVFLVGTLRYTTLNVLIQYSSVRFNTKISKGAMFYTETAIINIILFLFLIPRITVWIKSRYHVRSEKIDLALMRISVFLSSLQAPYLVGSRVSTLSLISHFIPASSLATLYASIAVLENLGHAINDPSMQHIFAATLRLPPVWHALPFFVAAICYFLAGLSTIFIKIDIDGMKLDDEGQEEDS</sequence>
<evidence type="ECO:0000256" key="1">
    <source>
        <dbReference type="ARBA" id="ARBA00004141"/>
    </source>
</evidence>
<dbReference type="InterPro" id="IPR036259">
    <property type="entry name" value="MFS_trans_sf"/>
</dbReference>
<keyword evidence="2 6" id="KW-0812">Transmembrane</keyword>
<evidence type="ECO:0000256" key="7">
    <source>
        <dbReference type="SAM" id="SignalP"/>
    </source>
</evidence>
<dbReference type="GO" id="GO:0016020">
    <property type="term" value="C:membrane"/>
    <property type="evidence" value="ECO:0007669"/>
    <property type="project" value="UniProtKB-SubCell"/>
</dbReference>
<feature type="compositionally biased region" description="Low complexity" evidence="5">
    <location>
        <begin position="24"/>
        <end position="40"/>
    </location>
</feature>
<feature type="signal peptide" evidence="7">
    <location>
        <begin position="1"/>
        <end position="21"/>
    </location>
</feature>
<dbReference type="Proteomes" id="UP000008177">
    <property type="component" value="Unplaced contigs"/>
</dbReference>
<keyword evidence="4 6" id="KW-0472">Membrane</keyword>
<accession>G2YMF2</accession>
<evidence type="ECO:0000313" key="8">
    <source>
        <dbReference type="EMBL" id="CCD52800.1"/>
    </source>
</evidence>
<dbReference type="InParanoid" id="G2YMF2"/>
<dbReference type="HOGENOM" id="CLU_1094121_0_0_1"/>
<dbReference type="EMBL" id="FQ790344">
    <property type="protein sequence ID" value="CCD52800.1"/>
    <property type="molecule type" value="Genomic_DNA"/>
</dbReference>
<gene>
    <name evidence="8" type="ORF">BofuT4_P002470.1</name>
</gene>
<evidence type="ECO:0000256" key="5">
    <source>
        <dbReference type="SAM" id="MobiDB-lite"/>
    </source>
</evidence>
<feature type="transmembrane region" description="Helical" evidence="6">
    <location>
        <begin position="62"/>
        <end position="82"/>
    </location>
</feature>
<name>G2YMF2_BOTF4</name>
<feature type="transmembrane region" description="Helical" evidence="6">
    <location>
        <begin position="103"/>
        <end position="121"/>
    </location>
</feature>
<evidence type="ECO:0000256" key="4">
    <source>
        <dbReference type="ARBA" id="ARBA00023136"/>
    </source>
</evidence>
<organism evidence="8 9">
    <name type="scientific">Botryotinia fuckeliana (strain T4)</name>
    <name type="common">Noble rot fungus</name>
    <name type="synonym">Botrytis cinerea</name>
    <dbReference type="NCBI Taxonomy" id="999810"/>
    <lineage>
        <taxon>Eukaryota</taxon>
        <taxon>Fungi</taxon>
        <taxon>Dikarya</taxon>
        <taxon>Ascomycota</taxon>
        <taxon>Pezizomycotina</taxon>
        <taxon>Leotiomycetes</taxon>
        <taxon>Helotiales</taxon>
        <taxon>Sclerotiniaceae</taxon>
        <taxon>Botrytis</taxon>
    </lineage>
</organism>
<keyword evidence="3 6" id="KW-1133">Transmembrane helix</keyword>
<feature type="transmembrane region" description="Helical" evidence="6">
    <location>
        <begin position="215"/>
        <end position="236"/>
    </location>
</feature>
<evidence type="ECO:0000256" key="6">
    <source>
        <dbReference type="SAM" id="Phobius"/>
    </source>
</evidence>
<dbReference type="PANTHER" id="PTHR23507:SF1">
    <property type="entry name" value="FI18259P1-RELATED"/>
    <property type="match status" value="1"/>
</dbReference>
<dbReference type="PANTHER" id="PTHR23507">
    <property type="entry name" value="ZGC:174356"/>
    <property type="match status" value="1"/>
</dbReference>
<evidence type="ECO:0000313" key="9">
    <source>
        <dbReference type="Proteomes" id="UP000008177"/>
    </source>
</evidence>
<dbReference type="OrthoDB" id="194139at2759"/>
<protein>
    <submittedName>
        <fullName evidence="8">Uncharacterized protein</fullName>
    </submittedName>
</protein>
<keyword evidence="7" id="KW-0732">Signal</keyword>
<feature type="transmembrane region" description="Helical" evidence="6">
    <location>
        <begin position="172"/>
        <end position="195"/>
    </location>
</feature>
<reference evidence="9" key="1">
    <citation type="journal article" date="2011" name="PLoS Genet.">
        <title>Genomic analysis of the necrotrophic fungal pathogens Sclerotinia sclerotiorum and Botrytis cinerea.</title>
        <authorList>
            <person name="Amselem J."/>
            <person name="Cuomo C.A."/>
            <person name="van Kan J.A."/>
            <person name="Viaud M."/>
            <person name="Benito E.P."/>
            <person name="Couloux A."/>
            <person name="Coutinho P.M."/>
            <person name="de Vries R.P."/>
            <person name="Dyer P.S."/>
            <person name="Fillinger S."/>
            <person name="Fournier E."/>
            <person name="Gout L."/>
            <person name="Hahn M."/>
            <person name="Kohn L."/>
            <person name="Lapalu N."/>
            <person name="Plummer K.M."/>
            <person name="Pradier J.M."/>
            <person name="Quevillon E."/>
            <person name="Sharon A."/>
            <person name="Simon A."/>
            <person name="ten Have A."/>
            <person name="Tudzynski B."/>
            <person name="Tudzynski P."/>
            <person name="Wincker P."/>
            <person name="Andrew M."/>
            <person name="Anthouard V."/>
            <person name="Beever R.E."/>
            <person name="Beffa R."/>
            <person name="Benoit I."/>
            <person name="Bouzid O."/>
            <person name="Brault B."/>
            <person name="Chen Z."/>
            <person name="Choquer M."/>
            <person name="Collemare J."/>
            <person name="Cotton P."/>
            <person name="Danchin E.G."/>
            <person name="Da Silva C."/>
            <person name="Gautier A."/>
            <person name="Giraud C."/>
            <person name="Giraud T."/>
            <person name="Gonzalez C."/>
            <person name="Grossetete S."/>
            <person name="Guldener U."/>
            <person name="Henrissat B."/>
            <person name="Howlett B.J."/>
            <person name="Kodira C."/>
            <person name="Kretschmer M."/>
            <person name="Lappartient A."/>
            <person name="Leroch M."/>
            <person name="Levis C."/>
            <person name="Mauceli E."/>
            <person name="Neuveglise C."/>
            <person name="Oeser B."/>
            <person name="Pearson M."/>
            <person name="Poulain J."/>
            <person name="Poussereau N."/>
            <person name="Quesneville H."/>
            <person name="Rascle C."/>
            <person name="Schumacher J."/>
            <person name="Segurens B."/>
            <person name="Sexton A."/>
            <person name="Silva E."/>
            <person name="Sirven C."/>
            <person name="Soanes D.M."/>
            <person name="Talbot N.J."/>
            <person name="Templeton M."/>
            <person name="Yandava C."/>
            <person name="Yarden O."/>
            <person name="Zeng Q."/>
            <person name="Rollins J.A."/>
            <person name="Lebrun M.H."/>
            <person name="Dickman M."/>
        </authorList>
    </citation>
    <scope>NUCLEOTIDE SEQUENCE [LARGE SCALE GENOMIC DNA]</scope>
    <source>
        <strain evidence="9">T4</strain>
    </source>
</reference>